<dbReference type="EMBL" id="JAZHXI010000011">
    <property type="protein sequence ID" value="KAL2066289.1"/>
    <property type="molecule type" value="Genomic_DNA"/>
</dbReference>
<gene>
    <name evidence="1" type="ORF">VTL71DRAFT_2360</name>
</gene>
<comment type="caution">
    <text evidence="1">The sequence shown here is derived from an EMBL/GenBank/DDBJ whole genome shotgun (WGS) entry which is preliminary data.</text>
</comment>
<reference evidence="1 2" key="1">
    <citation type="journal article" date="2024" name="Commun. Biol.">
        <title>Comparative genomic analysis of thermophilic fungi reveals convergent evolutionary adaptations and gene losses.</title>
        <authorList>
            <person name="Steindorff A.S."/>
            <person name="Aguilar-Pontes M.V."/>
            <person name="Robinson A.J."/>
            <person name="Andreopoulos B."/>
            <person name="LaButti K."/>
            <person name="Kuo A."/>
            <person name="Mondo S."/>
            <person name="Riley R."/>
            <person name="Otillar R."/>
            <person name="Haridas S."/>
            <person name="Lipzen A."/>
            <person name="Grimwood J."/>
            <person name="Schmutz J."/>
            <person name="Clum A."/>
            <person name="Reid I.D."/>
            <person name="Moisan M.C."/>
            <person name="Butler G."/>
            <person name="Nguyen T.T.M."/>
            <person name="Dewar K."/>
            <person name="Conant G."/>
            <person name="Drula E."/>
            <person name="Henrissat B."/>
            <person name="Hansel C."/>
            <person name="Singer S."/>
            <person name="Hutchinson M.I."/>
            <person name="de Vries R.P."/>
            <person name="Natvig D.O."/>
            <person name="Powell A.J."/>
            <person name="Tsang A."/>
            <person name="Grigoriev I.V."/>
        </authorList>
    </citation>
    <scope>NUCLEOTIDE SEQUENCE [LARGE SCALE GENOMIC DNA]</scope>
    <source>
        <strain evidence="1 2">CBS 494.80</strain>
    </source>
</reference>
<accession>A0ABR4CAN4</accession>
<name>A0ABR4CAN4_9HELO</name>
<proteinExistence type="predicted"/>
<dbReference type="Proteomes" id="UP001595075">
    <property type="component" value="Unassembled WGS sequence"/>
</dbReference>
<keyword evidence="2" id="KW-1185">Reference proteome</keyword>
<evidence type="ECO:0000313" key="1">
    <source>
        <dbReference type="EMBL" id="KAL2066289.1"/>
    </source>
</evidence>
<sequence length="107" mass="11633">MGGCGGIRCYTTSSFLQSSLPPCSAFLGLADDREKMLRSTDRGGKRRDLLPWISLHEKDSINVEAFLTVRTSGSKVWQDLYGGPQSGSARVVRAYMSPLIPPSGIII</sequence>
<evidence type="ECO:0000313" key="2">
    <source>
        <dbReference type="Proteomes" id="UP001595075"/>
    </source>
</evidence>
<organism evidence="1 2">
    <name type="scientific">Oculimacula yallundae</name>
    <dbReference type="NCBI Taxonomy" id="86028"/>
    <lineage>
        <taxon>Eukaryota</taxon>
        <taxon>Fungi</taxon>
        <taxon>Dikarya</taxon>
        <taxon>Ascomycota</taxon>
        <taxon>Pezizomycotina</taxon>
        <taxon>Leotiomycetes</taxon>
        <taxon>Helotiales</taxon>
        <taxon>Ploettnerulaceae</taxon>
        <taxon>Oculimacula</taxon>
    </lineage>
</organism>
<protein>
    <submittedName>
        <fullName evidence="1">Uncharacterized protein</fullName>
    </submittedName>
</protein>